<keyword evidence="2" id="KW-0040">ANK repeat</keyword>
<accession>A0A9P8I2I7</accession>
<dbReference type="PROSITE" id="PS50297">
    <property type="entry name" value="ANK_REP_REGION"/>
    <property type="match status" value="5"/>
</dbReference>
<dbReference type="Pfam" id="PF22939">
    <property type="entry name" value="WHD_GPIID"/>
    <property type="match status" value="1"/>
</dbReference>
<dbReference type="Gene3D" id="1.25.40.20">
    <property type="entry name" value="Ankyrin repeat-containing domain"/>
    <property type="match status" value="2"/>
</dbReference>
<dbReference type="Pfam" id="PF00023">
    <property type="entry name" value="Ank"/>
    <property type="match status" value="1"/>
</dbReference>
<dbReference type="Pfam" id="PF12796">
    <property type="entry name" value="Ank_2"/>
    <property type="match status" value="2"/>
</dbReference>
<dbReference type="InterPro" id="IPR054471">
    <property type="entry name" value="GPIID_WHD"/>
</dbReference>
<dbReference type="InterPro" id="IPR027417">
    <property type="entry name" value="P-loop_NTPase"/>
</dbReference>
<dbReference type="InterPro" id="IPR002110">
    <property type="entry name" value="Ankyrin_rpt"/>
</dbReference>
<evidence type="ECO:0000256" key="2">
    <source>
        <dbReference type="PROSITE-ProRule" id="PRU00023"/>
    </source>
</evidence>
<keyword evidence="1" id="KW-0677">Repeat</keyword>
<reference evidence="5" key="1">
    <citation type="submission" date="2021-03" db="EMBL/GenBank/DDBJ databases">
        <title>Comparative genomics and phylogenomic investigation of the class Geoglossomycetes provide insights into ecological specialization and systematics.</title>
        <authorList>
            <person name="Melie T."/>
            <person name="Pirro S."/>
            <person name="Miller A.N."/>
            <person name="Quandt A."/>
        </authorList>
    </citation>
    <scope>NUCLEOTIDE SEQUENCE</scope>
    <source>
        <strain evidence="5">GBOQ0MN5Z8</strain>
    </source>
</reference>
<protein>
    <recommendedName>
        <fullName evidence="7">NACHT domain-containing protein</fullName>
    </recommendedName>
</protein>
<dbReference type="SUPFAM" id="SSF52540">
    <property type="entry name" value="P-loop containing nucleoside triphosphate hydrolases"/>
    <property type="match status" value="1"/>
</dbReference>
<dbReference type="SMART" id="SM00248">
    <property type="entry name" value="ANK"/>
    <property type="match status" value="7"/>
</dbReference>
<dbReference type="PANTHER" id="PTHR10039:SF15">
    <property type="entry name" value="NACHT DOMAIN-CONTAINING PROTEIN"/>
    <property type="match status" value="1"/>
</dbReference>
<dbReference type="Gene3D" id="3.40.50.300">
    <property type="entry name" value="P-loop containing nucleotide triphosphate hydrolases"/>
    <property type="match status" value="1"/>
</dbReference>
<feature type="repeat" description="ANK" evidence="2">
    <location>
        <begin position="812"/>
        <end position="836"/>
    </location>
</feature>
<evidence type="ECO:0008006" key="7">
    <source>
        <dbReference type="Google" id="ProtNLM"/>
    </source>
</evidence>
<keyword evidence="6" id="KW-1185">Reference proteome</keyword>
<feature type="repeat" description="ANK" evidence="2">
    <location>
        <begin position="710"/>
        <end position="734"/>
    </location>
</feature>
<feature type="domain" description="Nephrocystin 3-like N-terminal" evidence="4">
    <location>
        <begin position="244"/>
        <end position="381"/>
    </location>
</feature>
<feature type="repeat" description="ANK" evidence="2">
    <location>
        <begin position="778"/>
        <end position="802"/>
    </location>
</feature>
<gene>
    <name evidence="5" type="ORF">FGG08_006886</name>
</gene>
<dbReference type="Proteomes" id="UP000698800">
    <property type="component" value="Unassembled WGS sequence"/>
</dbReference>
<dbReference type="PANTHER" id="PTHR10039">
    <property type="entry name" value="AMELOGENIN"/>
    <property type="match status" value="1"/>
</dbReference>
<feature type="repeat" description="ANK" evidence="2">
    <location>
        <begin position="846"/>
        <end position="871"/>
    </location>
</feature>
<dbReference type="Pfam" id="PF24883">
    <property type="entry name" value="NPHP3_N"/>
    <property type="match status" value="1"/>
</dbReference>
<proteinExistence type="predicted"/>
<evidence type="ECO:0000313" key="6">
    <source>
        <dbReference type="Proteomes" id="UP000698800"/>
    </source>
</evidence>
<dbReference type="InterPro" id="IPR056884">
    <property type="entry name" value="NPHP3-like_N"/>
</dbReference>
<evidence type="ECO:0000313" key="5">
    <source>
        <dbReference type="EMBL" id="KAH0536219.1"/>
    </source>
</evidence>
<sequence length="871" mass="96774">MAEALGVAGSVVGIVSLGIQLTQGLLKYYESWEDQDNDISDMCASLDSLQRTLTILSKTIQPPARFGMSIKDSVEKNVNRTNGALEKLKGELRKVQGTEPPKPGARSTMRRHVRRALYPFREETLSKIQRVVSEARSNLDLALQVLQVGGISDIRREVSLLVRWQEDKETQSILGWLSSVNFWLKQADVSNQKQTGTGQWLLEHPDFLEWAKGNKETVWCLGSRESCLYQSNPKLYQSKTDQMSAGVGKTVLASAVVEFLENDLPVRGIGLAFIYCNHKENLLQRIEYFIGAIVRQLVERRQAIPKDVHTLYEKHRGKGTTPTCAEYLELLQSLTKECSEVYVVIDALDECIDKKGQIIWNDLLTKLEDSVSNLRLLYTSRHIDDLAGILAGSTRIEIHASEADIKAYVQAQVKSKHLLFGFCRQDSNLQNDILQEVVSKAEGMFLAARLYVDSLASKTNLRAVKKALRELPATLDDNYNEAMERIKQQPTRILAMRALSWIVYAVRPLHLEEVLHAIAVDDLEPDDRSISEEILTPQSVVVNACAGMIKIDEKTNVVGLVHKTTQEYLERSGAEHFPDARLDIGIACLKYLSLDVFSKGYCSTDELFECRLRENTLLDYAARNMGNHIREETGRSLHDLALKFLLDKRKVSCASQTLFIAHKVWRPREYSQEFPKDFQGVHYAAYFGLMDIIKLLFESPEVDVDSKDTYGLTPLSWAAARGHEAVVKLLLETGKVGAESRDGSGQTPLSLAAEGGHEVVVKLLLETGKVGVESRDGSGRTPLSLAAAGGHEAVVKLLLETGKVDVGSRDAYGLTPLSWAAAGGHEAVVELLLETGKVDVESRDTSGRTPLLLAATRGHEAVVKLLLETGK</sequence>
<evidence type="ECO:0000256" key="1">
    <source>
        <dbReference type="ARBA" id="ARBA00022737"/>
    </source>
</evidence>
<feature type="non-terminal residue" evidence="5">
    <location>
        <position position="1"/>
    </location>
</feature>
<evidence type="ECO:0000259" key="4">
    <source>
        <dbReference type="Pfam" id="PF24883"/>
    </source>
</evidence>
<comment type="caution">
    <text evidence="5">The sequence shown here is derived from an EMBL/GenBank/DDBJ whole genome shotgun (WGS) entry which is preliminary data.</text>
</comment>
<dbReference type="SUPFAM" id="SSF48403">
    <property type="entry name" value="Ankyrin repeat"/>
    <property type="match status" value="1"/>
</dbReference>
<feature type="repeat" description="ANK" evidence="2">
    <location>
        <begin position="744"/>
        <end position="768"/>
    </location>
</feature>
<feature type="domain" description="GPI inositol-deacylase winged helix" evidence="3">
    <location>
        <begin position="491"/>
        <end position="573"/>
    </location>
</feature>
<dbReference type="OrthoDB" id="5416940at2759"/>
<dbReference type="InterPro" id="IPR036770">
    <property type="entry name" value="Ankyrin_rpt-contain_sf"/>
</dbReference>
<dbReference type="EMBL" id="JAGHQL010000224">
    <property type="protein sequence ID" value="KAH0536219.1"/>
    <property type="molecule type" value="Genomic_DNA"/>
</dbReference>
<name>A0A9P8I2I7_9PEZI</name>
<evidence type="ECO:0000259" key="3">
    <source>
        <dbReference type="Pfam" id="PF22939"/>
    </source>
</evidence>
<organism evidence="5 6">
    <name type="scientific">Glutinoglossum americanum</name>
    <dbReference type="NCBI Taxonomy" id="1670608"/>
    <lineage>
        <taxon>Eukaryota</taxon>
        <taxon>Fungi</taxon>
        <taxon>Dikarya</taxon>
        <taxon>Ascomycota</taxon>
        <taxon>Pezizomycotina</taxon>
        <taxon>Geoglossomycetes</taxon>
        <taxon>Geoglossales</taxon>
        <taxon>Geoglossaceae</taxon>
        <taxon>Glutinoglossum</taxon>
    </lineage>
</organism>
<dbReference type="PROSITE" id="PS50088">
    <property type="entry name" value="ANK_REPEAT"/>
    <property type="match status" value="5"/>
</dbReference>
<dbReference type="AlphaFoldDB" id="A0A9P8I2I7"/>